<accession>A0A0W0SGV1</accession>
<evidence type="ECO:0000256" key="1">
    <source>
        <dbReference type="SAM" id="SignalP"/>
    </source>
</evidence>
<proteinExistence type="predicted"/>
<name>A0A0W0SGV1_9GAMM</name>
<evidence type="ECO:0000313" key="3">
    <source>
        <dbReference type="Proteomes" id="UP000054921"/>
    </source>
</evidence>
<feature type="signal peptide" evidence="1">
    <location>
        <begin position="1"/>
        <end position="21"/>
    </location>
</feature>
<reference evidence="2 3" key="1">
    <citation type="submission" date="2015-11" db="EMBL/GenBank/DDBJ databases">
        <title>Genomic analysis of 38 Legionella species identifies large and diverse effector repertoires.</title>
        <authorList>
            <person name="Burstein D."/>
            <person name="Amaro F."/>
            <person name="Zusman T."/>
            <person name="Lifshitz Z."/>
            <person name="Cohen O."/>
            <person name="Gilbert J.A."/>
            <person name="Pupko T."/>
            <person name="Shuman H.A."/>
            <person name="Segal G."/>
        </authorList>
    </citation>
    <scope>NUCLEOTIDE SEQUENCE [LARGE SCALE GENOMIC DNA]</scope>
    <source>
        <strain evidence="2 3">ORW</strain>
    </source>
</reference>
<keyword evidence="1" id="KW-0732">Signal</keyword>
<sequence>MTIIKKTAVYLMCFCSMPALATSTNTSLYEKIYQLSAKLWYVETSLNEEQKRMVDTLANQIDMIITLPNEASCGTQLEVFQEANKWAYSSNGLDLTASEAEQFAGQVSQKFCPAAYLKVFKSSFEFAYKSTGLDKTRSEARKFATTMSDYEASKYYSKNSLQCFIDNYNYAYSSSGMNKTRAEAINFANQQCLI</sequence>
<dbReference type="Proteomes" id="UP000054921">
    <property type="component" value="Unassembled WGS sequence"/>
</dbReference>
<protein>
    <recommendedName>
        <fullName evidence="4">Lysozyme inhibitor LprI N-terminal domain-containing protein</fullName>
    </recommendedName>
</protein>
<dbReference type="AlphaFoldDB" id="A0A0W0SGV1"/>
<gene>
    <name evidence="2" type="ORF">Lche_0346</name>
</gene>
<dbReference type="RefSeq" id="WP_058387289.1">
    <property type="nucleotide sequence ID" value="NZ_LNXW01000008.1"/>
</dbReference>
<dbReference type="OrthoDB" id="5638108at2"/>
<organism evidence="2 3">
    <name type="scientific">Legionella cherrii</name>
    <dbReference type="NCBI Taxonomy" id="28084"/>
    <lineage>
        <taxon>Bacteria</taxon>
        <taxon>Pseudomonadati</taxon>
        <taxon>Pseudomonadota</taxon>
        <taxon>Gammaproteobacteria</taxon>
        <taxon>Legionellales</taxon>
        <taxon>Legionellaceae</taxon>
        <taxon>Legionella</taxon>
    </lineage>
</organism>
<evidence type="ECO:0008006" key="4">
    <source>
        <dbReference type="Google" id="ProtNLM"/>
    </source>
</evidence>
<feature type="chain" id="PRO_5006911971" description="Lysozyme inhibitor LprI N-terminal domain-containing protein" evidence="1">
    <location>
        <begin position="22"/>
        <end position="194"/>
    </location>
</feature>
<evidence type="ECO:0000313" key="2">
    <source>
        <dbReference type="EMBL" id="KTC82666.1"/>
    </source>
</evidence>
<comment type="caution">
    <text evidence="2">The sequence shown here is derived from an EMBL/GenBank/DDBJ whole genome shotgun (WGS) entry which is preliminary data.</text>
</comment>
<dbReference type="EMBL" id="LNXW01000008">
    <property type="protein sequence ID" value="KTC82666.1"/>
    <property type="molecule type" value="Genomic_DNA"/>
</dbReference>
<dbReference type="PATRIC" id="fig|28084.5.peg.377"/>